<gene>
    <name evidence="1" type="ORF">H9779_06695</name>
</gene>
<dbReference type="EMBL" id="DWYR01000020">
    <property type="protein sequence ID" value="HJA99265.1"/>
    <property type="molecule type" value="Genomic_DNA"/>
</dbReference>
<reference evidence="1" key="1">
    <citation type="journal article" date="2021" name="PeerJ">
        <title>Extensive microbial diversity within the chicken gut microbiome revealed by metagenomics and culture.</title>
        <authorList>
            <person name="Gilroy R."/>
            <person name="Ravi A."/>
            <person name="Getino M."/>
            <person name="Pursley I."/>
            <person name="Horton D.L."/>
            <person name="Alikhan N.F."/>
            <person name="Baker D."/>
            <person name="Gharbi K."/>
            <person name="Hall N."/>
            <person name="Watson M."/>
            <person name="Adriaenssens E.M."/>
            <person name="Foster-Nyarko E."/>
            <person name="Jarju S."/>
            <person name="Secka A."/>
            <person name="Antonio M."/>
            <person name="Oren A."/>
            <person name="Chaudhuri R.R."/>
            <person name="La Ragione R."/>
            <person name="Hildebrand F."/>
            <person name="Pallen M.J."/>
        </authorList>
    </citation>
    <scope>NUCLEOTIDE SEQUENCE</scope>
    <source>
        <strain evidence="1">CHK169-11906</strain>
    </source>
</reference>
<evidence type="ECO:0000313" key="2">
    <source>
        <dbReference type="Proteomes" id="UP000824259"/>
    </source>
</evidence>
<dbReference type="AlphaFoldDB" id="A0A9D2L4R5"/>
<accession>A0A9D2L4R5</accession>
<organism evidence="1 2">
    <name type="scientific">Candidatus Alistipes avicola</name>
    <dbReference type="NCBI Taxonomy" id="2838432"/>
    <lineage>
        <taxon>Bacteria</taxon>
        <taxon>Pseudomonadati</taxon>
        <taxon>Bacteroidota</taxon>
        <taxon>Bacteroidia</taxon>
        <taxon>Bacteroidales</taxon>
        <taxon>Rikenellaceae</taxon>
        <taxon>Alistipes</taxon>
    </lineage>
</organism>
<proteinExistence type="predicted"/>
<protein>
    <submittedName>
        <fullName evidence="1">Uncharacterized protein</fullName>
    </submittedName>
</protein>
<comment type="caution">
    <text evidence="1">The sequence shown here is derived from an EMBL/GenBank/DDBJ whole genome shotgun (WGS) entry which is preliminary data.</text>
</comment>
<name>A0A9D2L4R5_9BACT</name>
<reference evidence="1" key="2">
    <citation type="submission" date="2021-04" db="EMBL/GenBank/DDBJ databases">
        <authorList>
            <person name="Gilroy R."/>
        </authorList>
    </citation>
    <scope>NUCLEOTIDE SEQUENCE</scope>
    <source>
        <strain evidence="1">CHK169-11906</strain>
    </source>
</reference>
<evidence type="ECO:0000313" key="1">
    <source>
        <dbReference type="EMBL" id="HJA99265.1"/>
    </source>
</evidence>
<dbReference type="Proteomes" id="UP000824259">
    <property type="component" value="Unassembled WGS sequence"/>
</dbReference>
<sequence>MRQNVRKYLMALTLLLVYTLTIGSMAYHVLTCHCGEALAEHTHVCCHAGSCVTHSDCLNHTTDLDTSCGCGVDHSRAEDLYTASPSSERNEKSAAVVDLPYALPTETLLALQNLPVRELIFEHPVLLYGTFAAPTVGLRAPPVFV</sequence>